<keyword evidence="1" id="KW-0812">Transmembrane</keyword>
<keyword evidence="1" id="KW-0472">Membrane</keyword>
<sequence length="59" mass="6747">MEHLTSVKYLGIEMDINGNAKQEYYKGEKKVPIFFILAILTEMTNSFVFGCITESIQVI</sequence>
<reference evidence="2 3" key="2">
    <citation type="journal article" date="2022" name="Mol. Biol. Evol.">
        <title>Comparative Genomics Reveals Insights into the Divergent Evolution of Astigmatic Mites and Household Pest Adaptations.</title>
        <authorList>
            <person name="Xiong Q."/>
            <person name="Wan A.T."/>
            <person name="Liu X."/>
            <person name="Fung C.S."/>
            <person name="Xiao X."/>
            <person name="Malainual N."/>
            <person name="Hou J."/>
            <person name="Wang L."/>
            <person name="Wang M."/>
            <person name="Yang K.Y."/>
            <person name="Cui Y."/>
            <person name="Leung E.L."/>
            <person name="Nong W."/>
            <person name="Shin S.K."/>
            <person name="Au S.W."/>
            <person name="Jeong K.Y."/>
            <person name="Chew F.T."/>
            <person name="Hui J.H."/>
            <person name="Leung T.F."/>
            <person name="Tungtrongchitr A."/>
            <person name="Zhong N."/>
            <person name="Liu Z."/>
            <person name="Tsui S.K."/>
        </authorList>
    </citation>
    <scope>NUCLEOTIDE SEQUENCE [LARGE SCALE GENOMIC DNA]</scope>
    <source>
        <strain evidence="2">Derp</strain>
    </source>
</reference>
<accession>A0ABQ8IXF9</accession>
<evidence type="ECO:0000256" key="1">
    <source>
        <dbReference type="SAM" id="Phobius"/>
    </source>
</evidence>
<protein>
    <submittedName>
        <fullName evidence="2">Uncharacterized protein</fullName>
    </submittedName>
</protein>
<keyword evidence="3" id="KW-1185">Reference proteome</keyword>
<comment type="caution">
    <text evidence="2">The sequence shown here is derived from an EMBL/GenBank/DDBJ whole genome shotgun (WGS) entry which is preliminary data.</text>
</comment>
<evidence type="ECO:0000313" key="3">
    <source>
        <dbReference type="Proteomes" id="UP000887458"/>
    </source>
</evidence>
<evidence type="ECO:0000313" key="2">
    <source>
        <dbReference type="EMBL" id="KAH9414949.1"/>
    </source>
</evidence>
<feature type="transmembrane region" description="Helical" evidence="1">
    <location>
        <begin position="33"/>
        <end position="52"/>
    </location>
</feature>
<organism evidence="2 3">
    <name type="scientific">Dermatophagoides pteronyssinus</name>
    <name type="common">European house dust mite</name>
    <dbReference type="NCBI Taxonomy" id="6956"/>
    <lineage>
        <taxon>Eukaryota</taxon>
        <taxon>Metazoa</taxon>
        <taxon>Ecdysozoa</taxon>
        <taxon>Arthropoda</taxon>
        <taxon>Chelicerata</taxon>
        <taxon>Arachnida</taxon>
        <taxon>Acari</taxon>
        <taxon>Acariformes</taxon>
        <taxon>Sarcoptiformes</taxon>
        <taxon>Astigmata</taxon>
        <taxon>Psoroptidia</taxon>
        <taxon>Analgoidea</taxon>
        <taxon>Pyroglyphidae</taxon>
        <taxon>Dermatophagoidinae</taxon>
        <taxon>Dermatophagoides</taxon>
    </lineage>
</organism>
<dbReference type="EMBL" id="NJHN03000102">
    <property type="protein sequence ID" value="KAH9414949.1"/>
    <property type="molecule type" value="Genomic_DNA"/>
</dbReference>
<keyword evidence="1" id="KW-1133">Transmembrane helix</keyword>
<proteinExistence type="predicted"/>
<reference evidence="2 3" key="1">
    <citation type="journal article" date="2018" name="J. Allergy Clin. Immunol.">
        <title>High-quality assembly of Dermatophagoides pteronyssinus genome and transcriptome reveals a wide range of novel allergens.</title>
        <authorList>
            <person name="Liu X.Y."/>
            <person name="Yang K.Y."/>
            <person name="Wang M.Q."/>
            <person name="Kwok J.S."/>
            <person name="Zeng X."/>
            <person name="Yang Z."/>
            <person name="Xiao X.J."/>
            <person name="Lau C.P."/>
            <person name="Li Y."/>
            <person name="Huang Z.M."/>
            <person name="Ba J.G."/>
            <person name="Yim A.K."/>
            <person name="Ouyang C.Y."/>
            <person name="Ngai S.M."/>
            <person name="Chan T.F."/>
            <person name="Leung E.L."/>
            <person name="Liu L."/>
            <person name="Liu Z.G."/>
            <person name="Tsui S.K."/>
        </authorList>
    </citation>
    <scope>NUCLEOTIDE SEQUENCE [LARGE SCALE GENOMIC DNA]</scope>
    <source>
        <strain evidence="2">Derp</strain>
    </source>
</reference>
<name>A0ABQ8IXF9_DERPT</name>
<dbReference type="Proteomes" id="UP000887458">
    <property type="component" value="Unassembled WGS sequence"/>
</dbReference>
<gene>
    <name evidence="2" type="ORF">DERP_014118</name>
</gene>